<dbReference type="EnsemblPlants" id="KRH03961">
    <property type="protein sequence ID" value="KRH03961"/>
    <property type="gene ID" value="GLYMA_17G129900"/>
</dbReference>
<evidence type="ECO:0000313" key="3">
    <source>
        <dbReference type="Proteomes" id="UP000008827"/>
    </source>
</evidence>
<reference evidence="1" key="3">
    <citation type="submission" date="2018-07" db="EMBL/GenBank/DDBJ databases">
        <title>WGS assembly of Glycine max.</title>
        <authorList>
            <person name="Schmutz J."/>
            <person name="Cannon S."/>
            <person name="Schlueter J."/>
            <person name="Ma J."/>
            <person name="Mitros T."/>
            <person name="Nelson W."/>
            <person name="Hyten D."/>
            <person name="Song Q."/>
            <person name="Thelen J."/>
            <person name="Cheng J."/>
            <person name="Xu D."/>
            <person name="Hellsten U."/>
            <person name="May G."/>
            <person name="Yu Y."/>
            <person name="Sakurai T."/>
            <person name="Umezawa T."/>
            <person name="Bhattacharyya M."/>
            <person name="Sandhu D."/>
            <person name="Valliyodan B."/>
            <person name="Lindquist E."/>
            <person name="Peto M."/>
            <person name="Grant D."/>
            <person name="Shu S."/>
            <person name="Goodstein D."/>
            <person name="Barry K."/>
            <person name="Futrell-Griggs M."/>
            <person name="Abernathy B."/>
            <person name="Du J."/>
            <person name="Tian Z."/>
            <person name="Zhu L."/>
            <person name="Gill N."/>
            <person name="Joshi T."/>
            <person name="Libault M."/>
            <person name="Sethuraman A."/>
            <person name="Zhang X."/>
            <person name="Shinozaki K."/>
            <person name="Nguyen H."/>
            <person name="Wing R."/>
            <person name="Cregan P."/>
            <person name="Specht J."/>
            <person name="Grimwood J."/>
            <person name="Rokhsar D."/>
            <person name="Stacey G."/>
            <person name="Shoemaker R."/>
            <person name="Jackson S."/>
        </authorList>
    </citation>
    <scope>NUCLEOTIDE SEQUENCE</scope>
    <source>
        <tissue evidence="1">Callus</tissue>
    </source>
</reference>
<name>A0A0R0FLM6_SOYBN</name>
<proteinExistence type="predicted"/>
<reference evidence="2" key="2">
    <citation type="submission" date="2018-02" db="UniProtKB">
        <authorList>
            <consortium name="EnsemblPlants"/>
        </authorList>
    </citation>
    <scope>IDENTIFICATION</scope>
    <source>
        <strain evidence="2">Williams 82</strain>
    </source>
</reference>
<evidence type="ECO:0000313" key="2">
    <source>
        <dbReference type="EnsemblPlants" id="KRH03961"/>
    </source>
</evidence>
<dbReference type="Proteomes" id="UP000008827">
    <property type="component" value="Chromosome 17"/>
</dbReference>
<dbReference type="EMBL" id="CM000850">
    <property type="protein sequence ID" value="KRH03961.1"/>
    <property type="molecule type" value="Genomic_DNA"/>
</dbReference>
<dbReference type="AlphaFoldDB" id="A0A0R0FLM6"/>
<gene>
    <name evidence="1" type="ORF">GLYMA_17G129900</name>
</gene>
<organism evidence="1">
    <name type="scientific">Glycine max</name>
    <name type="common">Soybean</name>
    <name type="synonym">Glycine hispida</name>
    <dbReference type="NCBI Taxonomy" id="3847"/>
    <lineage>
        <taxon>Eukaryota</taxon>
        <taxon>Viridiplantae</taxon>
        <taxon>Streptophyta</taxon>
        <taxon>Embryophyta</taxon>
        <taxon>Tracheophyta</taxon>
        <taxon>Spermatophyta</taxon>
        <taxon>Magnoliopsida</taxon>
        <taxon>eudicotyledons</taxon>
        <taxon>Gunneridae</taxon>
        <taxon>Pentapetalae</taxon>
        <taxon>rosids</taxon>
        <taxon>fabids</taxon>
        <taxon>Fabales</taxon>
        <taxon>Fabaceae</taxon>
        <taxon>Papilionoideae</taxon>
        <taxon>50 kb inversion clade</taxon>
        <taxon>NPAAA clade</taxon>
        <taxon>indigoferoid/millettioid clade</taxon>
        <taxon>Phaseoleae</taxon>
        <taxon>Glycine</taxon>
        <taxon>Glycine subgen. Soja</taxon>
    </lineage>
</organism>
<sequence length="99" mass="11233">MCVHEYEYTCKYIHSVTYPSSPFSPENKPTLPLLSNLVPPPSIGPSTATTTSSTEIIHHCVIRQSKHCDSALIRHAGSGILRKKTMVEYHLIFRVWMTY</sequence>
<protein>
    <submittedName>
        <fullName evidence="1 2">Uncharacterized protein</fullName>
    </submittedName>
</protein>
<keyword evidence="3" id="KW-1185">Reference proteome</keyword>
<accession>A0A0R0FLM6</accession>
<dbReference type="InParanoid" id="A0A0R0FLM6"/>
<reference evidence="1 2" key="1">
    <citation type="journal article" date="2010" name="Nature">
        <title>Genome sequence of the palaeopolyploid soybean.</title>
        <authorList>
            <person name="Schmutz J."/>
            <person name="Cannon S.B."/>
            <person name="Schlueter J."/>
            <person name="Ma J."/>
            <person name="Mitros T."/>
            <person name="Nelson W."/>
            <person name="Hyten D.L."/>
            <person name="Song Q."/>
            <person name="Thelen J.J."/>
            <person name="Cheng J."/>
            <person name="Xu D."/>
            <person name="Hellsten U."/>
            <person name="May G.D."/>
            <person name="Yu Y."/>
            <person name="Sakurai T."/>
            <person name="Umezawa T."/>
            <person name="Bhattacharyya M.K."/>
            <person name="Sandhu D."/>
            <person name="Valliyodan B."/>
            <person name="Lindquist E."/>
            <person name="Peto M."/>
            <person name="Grant D."/>
            <person name="Shu S."/>
            <person name="Goodstein D."/>
            <person name="Barry K."/>
            <person name="Futrell-Griggs M."/>
            <person name="Abernathy B."/>
            <person name="Du J."/>
            <person name="Tian Z."/>
            <person name="Zhu L."/>
            <person name="Gill N."/>
            <person name="Joshi T."/>
            <person name="Libault M."/>
            <person name="Sethuraman A."/>
            <person name="Zhang X.-C."/>
            <person name="Shinozaki K."/>
            <person name="Nguyen H.T."/>
            <person name="Wing R.A."/>
            <person name="Cregan P."/>
            <person name="Specht J."/>
            <person name="Grimwood J."/>
            <person name="Rokhsar D."/>
            <person name="Stacey G."/>
            <person name="Shoemaker R.C."/>
            <person name="Jackson S.A."/>
        </authorList>
    </citation>
    <scope>NUCLEOTIDE SEQUENCE [LARGE SCALE GENOMIC DNA]</scope>
    <source>
        <strain evidence="2">cv. Williams 82</strain>
        <tissue evidence="1">Callus</tissue>
    </source>
</reference>
<dbReference type="Gramene" id="KRH03961">
    <property type="protein sequence ID" value="KRH03961"/>
    <property type="gene ID" value="GLYMA_17G129900"/>
</dbReference>
<evidence type="ECO:0000313" key="1">
    <source>
        <dbReference type="EMBL" id="KRH03961.1"/>
    </source>
</evidence>